<dbReference type="WBParaSite" id="ACRNAN_scaffold13386.g13657.t1">
    <property type="protein sequence ID" value="ACRNAN_scaffold13386.g13657.t1"/>
    <property type="gene ID" value="ACRNAN_scaffold13386.g13657"/>
</dbReference>
<dbReference type="InterPro" id="IPR039119">
    <property type="entry name" value="ABT1/Esf2"/>
</dbReference>
<evidence type="ECO:0000256" key="1">
    <source>
        <dbReference type="ARBA" id="ARBA00004604"/>
    </source>
</evidence>
<dbReference type="Gene3D" id="3.30.70.330">
    <property type="match status" value="1"/>
</dbReference>
<comment type="subcellular location">
    <subcellularLocation>
        <location evidence="1">Nucleus</location>
        <location evidence="1">Nucleolus</location>
    </subcellularLocation>
</comment>
<accession>A0A914CQH9</accession>
<keyword evidence="5" id="KW-0539">Nucleus</keyword>
<dbReference type="GO" id="GO:0034462">
    <property type="term" value="P:small-subunit processome assembly"/>
    <property type="evidence" value="ECO:0007669"/>
    <property type="project" value="TreeGrafter"/>
</dbReference>
<organism evidence="9 10">
    <name type="scientific">Acrobeloides nanus</name>
    <dbReference type="NCBI Taxonomy" id="290746"/>
    <lineage>
        <taxon>Eukaryota</taxon>
        <taxon>Metazoa</taxon>
        <taxon>Ecdysozoa</taxon>
        <taxon>Nematoda</taxon>
        <taxon>Chromadorea</taxon>
        <taxon>Rhabditida</taxon>
        <taxon>Tylenchina</taxon>
        <taxon>Cephalobomorpha</taxon>
        <taxon>Cephaloboidea</taxon>
        <taxon>Cephalobidae</taxon>
        <taxon>Acrobeloides</taxon>
    </lineage>
</organism>
<evidence type="ECO:0000313" key="10">
    <source>
        <dbReference type="WBParaSite" id="ACRNAN_scaffold13386.g13657.t1"/>
    </source>
</evidence>
<feature type="compositionally biased region" description="Basic and acidic residues" evidence="7">
    <location>
        <begin position="70"/>
        <end position="79"/>
    </location>
</feature>
<dbReference type="GO" id="GO:0003723">
    <property type="term" value="F:RNA binding"/>
    <property type="evidence" value="ECO:0007669"/>
    <property type="project" value="UniProtKB-UniRule"/>
</dbReference>
<name>A0A914CQH9_9BILA</name>
<dbReference type="PROSITE" id="PS50102">
    <property type="entry name" value="RRM"/>
    <property type="match status" value="1"/>
</dbReference>
<feature type="domain" description="RRM" evidence="8">
    <location>
        <begin position="82"/>
        <end position="158"/>
    </location>
</feature>
<dbReference type="InterPro" id="IPR000504">
    <property type="entry name" value="RRM_dom"/>
</dbReference>
<sequence length="272" mass="31951">MSSDENEKIECEIFDGAQGSSVNKEKKKRKRKFFNSKRDLSDITVVKKKQLTLEDVERDLDEEEPSTATKPDDPEEKQRKSGVVYLQTIPPLYTVSRIREEFSNFGIVGRVYLQAEKQRAKTGKMRKRYVEGWVEFENKKVAKKVATMLNGSLVGGKRRSMAHDTLWVIKYLHGFKWIHLMEQLSYEKKVEQQRLRAEISQAKRQAEFFAQQVEKGAKIRRLEEKVLKKGGLWDQYQRQVKQQSVIKESQKKKSRQVNESTDFLHMIFDAKE</sequence>
<keyword evidence="4 6" id="KW-0694">RNA-binding</keyword>
<evidence type="ECO:0000256" key="4">
    <source>
        <dbReference type="ARBA" id="ARBA00022884"/>
    </source>
</evidence>
<evidence type="ECO:0000256" key="2">
    <source>
        <dbReference type="ARBA" id="ARBA00005819"/>
    </source>
</evidence>
<dbReference type="InterPro" id="IPR035979">
    <property type="entry name" value="RBD_domain_sf"/>
</dbReference>
<dbReference type="Proteomes" id="UP000887540">
    <property type="component" value="Unplaced"/>
</dbReference>
<proteinExistence type="inferred from homology"/>
<evidence type="ECO:0000256" key="7">
    <source>
        <dbReference type="SAM" id="MobiDB-lite"/>
    </source>
</evidence>
<dbReference type="CDD" id="cd12263">
    <property type="entry name" value="RRM_ABT1_like"/>
    <property type="match status" value="1"/>
</dbReference>
<dbReference type="PANTHER" id="PTHR12311">
    <property type="entry name" value="ACTIVATOR OF BASAL TRANSCRIPTION 1"/>
    <property type="match status" value="1"/>
</dbReference>
<dbReference type="PANTHER" id="PTHR12311:SF7">
    <property type="entry name" value="ACTIVATOR OF BASAL TRANSCRIPTION 1"/>
    <property type="match status" value="1"/>
</dbReference>
<evidence type="ECO:0000256" key="5">
    <source>
        <dbReference type="ARBA" id="ARBA00023242"/>
    </source>
</evidence>
<dbReference type="InterPro" id="IPR034353">
    <property type="entry name" value="ABT1/ESF2_RRM"/>
</dbReference>
<dbReference type="Pfam" id="PF00076">
    <property type="entry name" value="RRM_1"/>
    <property type="match status" value="1"/>
</dbReference>
<dbReference type="GO" id="GO:0000472">
    <property type="term" value="P:endonucleolytic cleavage to generate mature 5'-end of SSU-rRNA from (SSU-rRNA, 5.8S rRNA, LSU-rRNA)"/>
    <property type="evidence" value="ECO:0007669"/>
    <property type="project" value="TreeGrafter"/>
</dbReference>
<dbReference type="GO" id="GO:0000447">
    <property type="term" value="P:endonucleolytic cleavage in ITS1 to separate SSU-rRNA from 5.8S rRNA and LSU-rRNA from tricistronic rRNA transcript (SSU-rRNA, 5.8S rRNA, LSU-rRNA)"/>
    <property type="evidence" value="ECO:0007669"/>
    <property type="project" value="TreeGrafter"/>
</dbReference>
<evidence type="ECO:0000259" key="8">
    <source>
        <dbReference type="PROSITE" id="PS50102"/>
    </source>
</evidence>
<dbReference type="GO" id="GO:0005730">
    <property type="term" value="C:nucleolus"/>
    <property type="evidence" value="ECO:0007669"/>
    <property type="project" value="UniProtKB-SubCell"/>
</dbReference>
<evidence type="ECO:0000313" key="9">
    <source>
        <dbReference type="Proteomes" id="UP000887540"/>
    </source>
</evidence>
<feature type="compositionally biased region" description="Acidic residues" evidence="7">
    <location>
        <begin position="56"/>
        <end position="65"/>
    </location>
</feature>
<evidence type="ECO:0000256" key="6">
    <source>
        <dbReference type="PROSITE-ProRule" id="PRU00176"/>
    </source>
</evidence>
<evidence type="ECO:0000256" key="3">
    <source>
        <dbReference type="ARBA" id="ARBA00020737"/>
    </source>
</evidence>
<dbReference type="GO" id="GO:0000480">
    <property type="term" value="P:endonucleolytic cleavage in 5'-ETS of tricistronic rRNA transcript (SSU-rRNA, 5.8S rRNA, LSU-rRNA)"/>
    <property type="evidence" value="ECO:0007669"/>
    <property type="project" value="TreeGrafter"/>
</dbReference>
<comment type="similarity">
    <text evidence="2">Belongs to the ESF2/ABP1 family.</text>
</comment>
<feature type="region of interest" description="Disordered" evidence="7">
    <location>
        <begin position="56"/>
        <end position="81"/>
    </location>
</feature>
<dbReference type="AlphaFoldDB" id="A0A914CQH9"/>
<dbReference type="SUPFAM" id="SSF54928">
    <property type="entry name" value="RNA-binding domain, RBD"/>
    <property type="match status" value="1"/>
</dbReference>
<reference evidence="10" key="1">
    <citation type="submission" date="2022-11" db="UniProtKB">
        <authorList>
            <consortium name="WormBaseParasite"/>
        </authorList>
    </citation>
    <scope>IDENTIFICATION</scope>
</reference>
<protein>
    <recommendedName>
        <fullName evidence="3">Activator of basal transcription 1</fullName>
    </recommendedName>
</protein>
<dbReference type="InterPro" id="IPR012677">
    <property type="entry name" value="Nucleotide-bd_a/b_plait_sf"/>
</dbReference>
<keyword evidence="9" id="KW-1185">Reference proteome</keyword>